<feature type="region of interest" description="Disordered" evidence="1">
    <location>
        <begin position="300"/>
        <end position="349"/>
    </location>
</feature>
<dbReference type="Proteomes" id="UP000195489">
    <property type="component" value="Chromosome 13"/>
</dbReference>
<feature type="compositionally biased region" description="Basic and acidic residues" evidence="1">
    <location>
        <begin position="330"/>
        <end position="349"/>
    </location>
</feature>
<protein>
    <submittedName>
        <fullName evidence="2">Uncharacterized protein</fullName>
    </submittedName>
</protein>
<dbReference type="EMBL" id="LT608165">
    <property type="protein sequence ID" value="SCM09666.1"/>
    <property type="molecule type" value="Genomic_DNA"/>
</dbReference>
<evidence type="ECO:0000313" key="3">
    <source>
        <dbReference type="Proteomes" id="UP000195489"/>
    </source>
</evidence>
<feature type="region of interest" description="Disordered" evidence="1">
    <location>
        <begin position="1856"/>
        <end position="1901"/>
    </location>
</feature>
<feature type="region of interest" description="Disordered" evidence="1">
    <location>
        <begin position="2024"/>
        <end position="2047"/>
    </location>
</feature>
<feature type="compositionally biased region" description="Low complexity" evidence="1">
    <location>
        <begin position="504"/>
        <end position="514"/>
    </location>
</feature>
<feature type="compositionally biased region" description="Low complexity" evidence="1">
    <location>
        <begin position="447"/>
        <end position="457"/>
    </location>
</feature>
<name>A0A1D3LJU2_PLACU</name>
<feature type="region of interest" description="Disordered" evidence="1">
    <location>
        <begin position="491"/>
        <end position="524"/>
    </location>
</feature>
<feature type="region of interest" description="Disordered" evidence="1">
    <location>
        <begin position="447"/>
        <end position="475"/>
    </location>
</feature>
<feature type="region of interest" description="Disordered" evidence="1">
    <location>
        <begin position="2371"/>
        <end position="2408"/>
    </location>
</feature>
<gene>
    <name evidence="2" type="ORF">PCHCB_000419400</name>
</gene>
<feature type="compositionally biased region" description="Basic and acidic residues" evidence="1">
    <location>
        <begin position="1875"/>
        <end position="1892"/>
    </location>
</feature>
<feature type="region of interest" description="Disordered" evidence="1">
    <location>
        <begin position="150"/>
        <end position="172"/>
    </location>
</feature>
<feature type="compositionally biased region" description="Basic residues" evidence="1">
    <location>
        <begin position="458"/>
        <end position="470"/>
    </location>
</feature>
<feature type="compositionally biased region" description="Basic and acidic residues" evidence="1">
    <location>
        <begin position="491"/>
        <end position="503"/>
    </location>
</feature>
<evidence type="ECO:0000256" key="1">
    <source>
        <dbReference type="SAM" id="MobiDB-lite"/>
    </source>
</evidence>
<sequence>MLHLNSSCIPDFENIKDLLKNKDYHGVKENRDIKKFFEDISLAFKDFGNSLKAIHNNGNTIISNIHKNSNDDNKFENLYFSKCFLNVISLIQIFSEENLALSEQIQKKIVNKLEEEENERVECINSIYKEHEKKKDVEKCTDTVSINNKDDHVENKKKRPKNEDNKIESTNTNSENIIKPANLGQDQANEIFIDNIPLNNFEIELKKCLENNEFSNRYLNHIKYKRHFLELNRLNINLDKEITAFKELTQKFGKNVNKLLMTKSKERILAIQNKKKSIFEFLYDDIKELKEQKLRLKGIEIDTPQSGDKEDTQNEEPSKDDAHATSNENPIEKEENENEKNEKEKNESATKKENLYLEKFEIREKCRIEILYSSIRTFIKLLSLKHIDMNILLLEKSDHISSYDSFVDYQNWLSCVLNKGIDVDNLQTKIKKYDILTKDEQYMLYPYKKPSSSNNSKTVKKTSQKEKKKSIASSNFRKGELMDSENISLNKQKENLEEKEQIEQKTIQTDQQNYKQKKDKKKCANSRRDCQFPDKFYIPIIIKKKYTKLETIDYINEHDHIKNEKNMHKQGENEEKKRTHMDVHIKTYLNDNKIDSEKNIITFFKNRQKNYEKYLLQFSNVGEGYFTRKWHWGINNQINSGSESESESENENDNFINTSENALEDITHFRGYFHEEAHYMYPFKFPKGITSISHFNNTLNNLYTNSLDFGEDDINENDYKLLAYESILLVYYSLCSQLNMCLFFDDNKKSNVTSQLYKRFHKKCSHLLPTLEWNEKENTMDKPTKNMNKINASKYYTKIRKIGNNNNEPKQVKDNNNTSTGFSSFYNNEKKTDEFFQYISYIENVKMENILLIKRILTIFRIKLNLDSRTNNLITLFTLPNYYLNNGHTYSFHILDIRFRIVRIIDTLDLKYTSDINIKETRTSNFRRTNSSSNNNSTDYTIYGEWIKRQLHIFYISLYLKFNRFIKFIPYFNFSYYPYNVNNIFNEFKQNEEYFSYLNKSTENNNFVKYIKQVQKKIQKIHNYILLKKRKNNSEQMGRDKQDDLQTNFIDFKSLEKDEKIIFISNLLLKNFVKSFRIVFELKSILKQNEWNIGKYDEKMKLSNMIKYFTKIEYYDYEIRNIFSQCIDIDKEGETINKIDRYDQEINESNINSNMASHSNKNSSFDFANPSTKVDKNNSSNNNLFNYDKLIKTIFEKELKESDNIRNAKFMGNSIQSFSSITTSKHLKSKSLNTENKYFIKSNNILKNKLSKQLKNKIFYKLNLETVLLSSWFMDRNLLHFFLYFYMSCVIDKNSEMNMYSDAPYIIQGIFFIMYYLQTGNDITLKPKNQAYENGNESTLIPMSSFILYFFIHLFYSFLDKNMLTILPNEELNGNIELFLNPQNMHKKNEQISKTNNTNIGDPKKKTQNIITLQIATKFYYSLKYFHKLLFYRTIDDSILEKCDEAIDLNNLESYISNYGHTNNKDNMKKGFSNKLSYEDMARMSKNAKKGNRFSASGISGEMYKNFEIKKKKKKIFRKSSKKDNLVTQVLNLNDICEKLLIENYVKKQKQINDMIYLKRYRNILLYYNYYNFENLASPYIPNTLSFYMNNKLYSFDHFFLNSILLNYENNENNHNYLFDYNSYKKKTKKNPLIDNYSNLENIQSYRESVCVDNIMNSHKKNENFNPDDLNNDCNFSLINITRIEKIISDITIMKMISCDFRNYLILILSNYRKFIDMYSLSYILEMFLVIHTFFEINKNKTNNDEKKGDSLKISQKSITNTNSKGIEKHTTTIPNSNSNIKFQNNGPIKSVNFESCQFNQEFLTQCEIENYFKFFIYNSVKNIFYNIFSTTKNEIEMKEAKKAAEENKKKLRAEMLSSKSKQADINPFDNSANTKKDNKNNNEQSVDKNKLDVTNQNMENEEEEKTPLIYELVYNQFGDMVNKYINEIVMEILFFSKIWKEYLSLDEHPLTVLYGANKTLYHEILKFLKYNNQNTDFLFNQTLSIIVSLYNFNLINKEIIIQTNCYQKYRALIRNNYQYYSNPKEDGNENNGTDTINSETQQSDQNKTINQFKSITKQPTSKMEDKIMNYYENQSSLVNNSIQIDNENKNNKAATKEENTEINNDENKEDIFISLSLIISNSNNPCMVKLMFKLEKIFIQIIDKRLKHTKKLLYECSKNEKLVPLNSPDIIYNSTCVDIFSIILNILEILFQYKCPIEWIMIPFLDFLNNFIIEYCENYKKIYSSFIISLLNQYADNYFTNLLNITERQKIKWDKYISIGQKKKIQKNMNSNSNTNKDLNTFPDIFKKNELDILNNKKESVLFDENLEQEFSDINEVTKRIKHKKKKKNILYNLFNYEGLDVNKIKHKVGEILDDINEFSNLSTLYHGTNTSNKKLDSEKKTAEKIEEKASEEEASEEKASEENEDGGKKLFSEDLINIIEEINYFFDDSDMSESLVLIWNISFFMNQITEIRKKIERYILKYICTRTESVEKISKIFNNYIDFNINTETLQKNYYTKTLLGVLDTSIDNIKNNLNNFLYHVFKVLSIRIICYEFQQEIIYNLYRPFHINNLSSIVSIFPDTIEKFFIQLPNKFFKNMLTIFIELLIKIWILIIIEKGFSATFEFKDRHIHIMKNDNLLLKKYIQNNQIKLSHTFLTKKYDINEYIDAFFDALYANRNMFSDISAEKSKNKK</sequence>
<reference evidence="2 3" key="1">
    <citation type="submission" date="2016-08" db="EMBL/GenBank/DDBJ databases">
        <authorList>
            <consortium name="Pathogen Informatics"/>
        </authorList>
    </citation>
    <scope>NUCLEOTIDE SEQUENCE [LARGE SCALE GENOMIC DNA]</scope>
    <source>
        <strain evidence="2 3">CB</strain>
    </source>
</reference>
<feature type="compositionally biased region" description="Basic and acidic residues" evidence="1">
    <location>
        <begin position="2398"/>
        <end position="2408"/>
    </location>
</feature>
<feature type="compositionally biased region" description="Polar residues" evidence="1">
    <location>
        <begin position="2030"/>
        <end position="2047"/>
    </location>
</feature>
<feature type="compositionally biased region" description="Basic and acidic residues" evidence="1">
    <location>
        <begin position="307"/>
        <end position="323"/>
    </location>
</feature>
<proteinExistence type="predicted"/>
<organism evidence="2 3">
    <name type="scientific">Plasmodium chabaudi chabaudi</name>
    <dbReference type="NCBI Taxonomy" id="31271"/>
    <lineage>
        <taxon>Eukaryota</taxon>
        <taxon>Sar</taxon>
        <taxon>Alveolata</taxon>
        <taxon>Apicomplexa</taxon>
        <taxon>Aconoidasida</taxon>
        <taxon>Haemosporida</taxon>
        <taxon>Plasmodiidae</taxon>
        <taxon>Plasmodium</taxon>
        <taxon>Plasmodium (Vinckeia)</taxon>
    </lineage>
</organism>
<feature type="compositionally biased region" description="Basic and acidic residues" evidence="1">
    <location>
        <begin position="2375"/>
        <end position="2390"/>
    </location>
</feature>
<accession>A0A1D3LJU2</accession>
<feature type="compositionally biased region" description="Basic residues" evidence="1">
    <location>
        <begin position="515"/>
        <end position="524"/>
    </location>
</feature>
<evidence type="ECO:0000313" key="2">
    <source>
        <dbReference type="EMBL" id="SCM09666.1"/>
    </source>
</evidence>